<keyword evidence="2" id="KW-1185">Reference proteome</keyword>
<dbReference type="InterPro" id="IPR036388">
    <property type="entry name" value="WH-like_DNA-bd_sf"/>
</dbReference>
<dbReference type="RefSeq" id="WP_241446529.1">
    <property type="nucleotide sequence ID" value="NZ_JAKZHW010000001.1"/>
</dbReference>
<dbReference type="EMBL" id="JAKZHW010000001">
    <property type="protein sequence ID" value="MCH8615694.1"/>
    <property type="molecule type" value="Genomic_DNA"/>
</dbReference>
<comment type="caution">
    <text evidence="1">The sequence shown here is derived from an EMBL/GenBank/DDBJ whole genome shotgun (WGS) entry which is preliminary data.</text>
</comment>
<evidence type="ECO:0008006" key="3">
    <source>
        <dbReference type="Google" id="ProtNLM"/>
    </source>
</evidence>
<dbReference type="Proteomes" id="UP001203058">
    <property type="component" value="Unassembled WGS sequence"/>
</dbReference>
<gene>
    <name evidence="1" type="ORF">LZ016_06220</name>
</gene>
<proteinExistence type="predicted"/>
<protein>
    <recommendedName>
        <fullName evidence="3">MarR family transcriptional regulator</fullName>
    </recommendedName>
</protein>
<sequence length="230" mass="25164">MDRLLERVDTDAADGRYPAVVAAPRALVDPLFSKISSRAVELVIDGSEADRIAALSLATSGAFQADKLSDVASDQSAERLRQLSDEVSRIASTLARLSTGPDTTPRPMPAAPVGDVPQVSADMVRQVIRARRLRSRFFEEDLFADPAWDMLLDLLQAEIAQLRVPVSSLCIAAAVPATTALRWLTTMTDKEIFTRRADPHDGRRVFVELSRDASVAMRRYFAEVGQAIVV</sequence>
<organism evidence="1 2">
    <name type="scientific">Sphingomonas telluris</name>
    <dbReference type="NCBI Taxonomy" id="2907998"/>
    <lineage>
        <taxon>Bacteria</taxon>
        <taxon>Pseudomonadati</taxon>
        <taxon>Pseudomonadota</taxon>
        <taxon>Alphaproteobacteria</taxon>
        <taxon>Sphingomonadales</taxon>
        <taxon>Sphingomonadaceae</taxon>
        <taxon>Sphingomonas</taxon>
    </lineage>
</organism>
<reference evidence="1 2" key="1">
    <citation type="submission" date="2022-03" db="EMBL/GenBank/DDBJ databases">
        <authorList>
            <person name="Jo J.-H."/>
            <person name="Im W.-T."/>
        </authorList>
    </citation>
    <scope>NUCLEOTIDE SEQUENCE [LARGE SCALE GENOMIC DNA]</scope>
    <source>
        <strain evidence="1 2">SM33</strain>
    </source>
</reference>
<name>A0ABS9VME8_9SPHN</name>
<dbReference type="Gene3D" id="1.10.10.10">
    <property type="entry name" value="Winged helix-like DNA-binding domain superfamily/Winged helix DNA-binding domain"/>
    <property type="match status" value="1"/>
</dbReference>
<evidence type="ECO:0000313" key="1">
    <source>
        <dbReference type="EMBL" id="MCH8615694.1"/>
    </source>
</evidence>
<dbReference type="SUPFAM" id="SSF46785">
    <property type="entry name" value="Winged helix' DNA-binding domain"/>
    <property type="match status" value="1"/>
</dbReference>
<dbReference type="InterPro" id="IPR036390">
    <property type="entry name" value="WH_DNA-bd_sf"/>
</dbReference>
<accession>A0ABS9VME8</accession>
<evidence type="ECO:0000313" key="2">
    <source>
        <dbReference type="Proteomes" id="UP001203058"/>
    </source>
</evidence>